<keyword evidence="2" id="KW-0808">Transferase</keyword>
<dbReference type="Pfam" id="PF13302">
    <property type="entry name" value="Acetyltransf_3"/>
    <property type="match status" value="1"/>
</dbReference>
<proteinExistence type="predicted"/>
<evidence type="ECO:0000313" key="3">
    <source>
        <dbReference type="Proteomes" id="UP000199103"/>
    </source>
</evidence>
<name>A0A1H2AFG4_9ACTN</name>
<sequence>MDLGWLDRVDTFWRRIFGVSERAIGPVITRHRIPELRDSPGIYAVLRHETVHVSAPADVVASIRQWQPTTVTVTDANWWHLHLPDWEVLGPSIHGFTDASPSTSVQPTELRIEPITPGRLRDLQSTVDRAEWGESGFAGGDVELAWRATDDAGRTVAAANLTPFDGQPADVGVLTDPGARGRGAATTVAAVATTYAVQEFGIARWRALSTNRASLRIAERLGFIADCRQIALRPRLS</sequence>
<reference evidence="2 3" key="1">
    <citation type="submission" date="2016-10" db="EMBL/GenBank/DDBJ databases">
        <authorList>
            <person name="de Groot N.N."/>
        </authorList>
    </citation>
    <scope>NUCLEOTIDE SEQUENCE [LARGE SCALE GENOMIC DNA]</scope>
    <source>
        <strain evidence="2 3">DSM 21800</strain>
    </source>
</reference>
<dbReference type="AlphaFoldDB" id="A0A1H2AFG4"/>
<dbReference type="PROSITE" id="PS51186">
    <property type="entry name" value="GNAT"/>
    <property type="match status" value="1"/>
</dbReference>
<keyword evidence="3" id="KW-1185">Reference proteome</keyword>
<evidence type="ECO:0000259" key="1">
    <source>
        <dbReference type="PROSITE" id="PS51186"/>
    </source>
</evidence>
<dbReference type="InterPro" id="IPR000182">
    <property type="entry name" value="GNAT_dom"/>
</dbReference>
<dbReference type="Proteomes" id="UP000199103">
    <property type="component" value="Chromosome I"/>
</dbReference>
<evidence type="ECO:0000313" key="2">
    <source>
        <dbReference type="EMBL" id="SDT44597.1"/>
    </source>
</evidence>
<accession>A0A1H2AFG4</accession>
<gene>
    <name evidence="2" type="ORF">SAMN04489812_5890</name>
</gene>
<dbReference type="Gene3D" id="3.40.630.30">
    <property type="match status" value="1"/>
</dbReference>
<dbReference type="InterPro" id="IPR016181">
    <property type="entry name" value="Acyl_CoA_acyltransferase"/>
</dbReference>
<dbReference type="GO" id="GO:0016747">
    <property type="term" value="F:acyltransferase activity, transferring groups other than amino-acyl groups"/>
    <property type="evidence" value="ECO:0007669"/>
    <property type="project" value="InterPro"/>
</dbReference>
<dbReference type="SUPFAM" id="SSF55729">
    <property type="entry name" value="Acyl-CoA N-acyltransferases (Nat)"/>
    <property type="match status" value="1"/>
</dbReference>
<protein>
    <submittedName>
        <fullName evidence="2">Acetyltransferase (GNAT) domain-containing protein</fullName>
    </submittedName>
</protein>
<dbReference type="EMBL" id="LT629772">
    <property type="protein sequence ID" value="SDT44597.1"/>
    <property type="molecule type" value="Genomic_DNA"/>
</dbReference>
<organism evidence="2 3">
    <name type="scientific">Microlunatus soli</name>
    <dbReference type="NCBI Taxonomy" id="630515"/>
    <lineage>
        <taxon>Bacteria</taxon>
        <taxon>Bacillati</taxon>
        <taxon>Actinomycetota</taxon>
        <taxon>Actinomycetes</taxon>
        <taxon>Propionibacteriales</taxon>
        <taxon>Propionibacteriaceae</taxon>
        <taxon>Microlunatus</taxon>
    </lineage>
</organism>
<feature type="domain" description="N-acetyltransferase" evidence="1">
    <location>
        <begin position="110"/>
        <end position="237"/>
    </location>
</feature>